<comment type="caution">
    <text evidence="1">The sequence shown here is derived from an EMBL/GenBank/DDBJ whole genome shotgun (WGS) entry which is preliminary data.</text>
</comment>
<accession>A0ABQ9XCS0</accession>
<proteinExistence type="predicted"/>
<name>A0ABQ9XCS0_9EUKA</name>
<evidence type="ECO:0000313" key="1">
    <source>
        <dbReference type="EMBL" id="KAK2950288.1"/>
    </source>
</evidence>
<dbReference type="Proteomes" id="UP001281761">
    <property type="component" value="Unassembled WGS sequence"/>
</dbReference>
<sequence length="67" mass="7698">MTSDTSIELQSVIFRGIGFSDPQAFAAQSLIVIRLHQTEIQWHQLTKSLPSIDNMQTLIWLYSKYVT</sequence>
<gene>
    <name evidence="1" type="ORF">BLNAU_14780</name>
</gene>
<evidence type="ECO:0000313" key="2">
    <source>
        <dbReference type="Proteomes" id="UP001281761"/>
    </source>
</evidence>
<keyword evidence="2" id="KW-1185">Reference proteome</keyword>
<reference evidence="1 2" key="1">
    <citation type="journal article" date="2022" name="bioRxiv">
        <title>Genomics of Preaxostyla Flagellates Illuminates Evolutionary Transitions and the Path Towards Mitochondrial Loss.</title>
        <authorList>
            <person name="Novak L.V.F."/>
            <person name="Treitli S.C."/>
            <person name="Pyrih J."/>
            <person name="Halakuc P."/>
            <person name="Pipaliya S.V."/>
            <person name="Vacek V."/>
            <person name="Brzon O."/>
            <person name="Soukal P."/>
            <person name="Eme L."/>
            <person name="Dacks J.B."/>
            <person name="Karnkowska A."/>
            <person name="Elias M."/>
            <person name="Hampl V."/>
        </authorList>
    </citation>
    <scope>NUCLEOTIDE SEQUENCE [LARGE SCALE GENOMIC DNA]</scope>
    <source>
        <strain evidence="1">NAU3</strain>
        <tissue evidence="1">Gut</tissue>
    </source>
</reference>
<protein>
    <submittedName>
        <fullName evidence="1">Uncharacterized protein</fullName>
    </submittedName>
</protein>
<organism evidence="1 2">
    <name type="scientific">Blattamonas nauphoetae</name>
    <dbReference type="NCBI Taxonomy" id="2049346"/>
    <lineage>
        <taxon>Eukaryota</taxon>
        <taxon>Metamonada</taxon>
        <taxon>Preaxostyla</taxon>
        <taxon>Oxymonadida</taxon>
        <taxon>Blattamonas</taxon>
    </lineage>
</organism>
<dbReference type="EMBL" id="JARBJD010000139">
    <property type="protein sequence ID" value="KAK2950288.1"/>
    <property type="molecule type" value="Genomic_DNA"/>
</dbReference>